<name>A0A2W1JJS3_9CYAN</name>
<gene>
    <name evidence="1" type="ORF">C1752_01946</name>
</gene>
<dbReference type="Proteomes" id="UP000248857">
    <property type="component" value="Unassembled WGS sequence"/>
</dbReference>
<dbReference type="OrthoDB" id="532785at2"/>
<evidence type="ECO:0000313" key="1">
    <source>
        <dbReference type="EMBL" id="PZD73668.1"/>
    </source>
</evidence>
<proteinExistence type="predicted"/>
<dbReference type="EMBL" id="PQWO01000005">
    <property type="protein sequence ID" value="PZD73668.1"/>
    <property type="molecule type" value="Genomic_DNA"/>
</dbReference>
<comment type="caution">
    <text evidence="1">The sequence shown here is derived from an EMBL/GenBank/DDBJ whole genome shotgun (WGS) entry which is preliminary data.</text>
</comment>
<accession>A0A2W1JJS3</accession>
<evidence type="ECO:0000313" key="2">
    <source>
        <dbReference type="Proteomes" id="UP000248857"/>
    </source>
</evidence>
<reference evidence="1 2" key="1">
    <citation type="journal article" date="2018" name="Sci. Rep.">
        <title>A novel species of the marine cyanobacterium Acaryochloris with a unique pigment content and lifestyle.</title>
        <authorList>
            <person name="Partensky F."/>
            <person name="Six C."/>
            <person name="Ratin M."/>
            <person name="Garczarek L."/>
            <person name="Vaulot D."/>
            <person name="Probert I."/>
            <person name="Calteau A."/>
            <person name="Gourvil P."/>
            <person name="Marie D."/>
            <person name="Grebert T."/>
            <person name="Bouchier C."/>
            <person name="Le Panse S."/>
            <person name="Gachenot M."/>
            <person name="Rodriguez F."/>
            <person name="Garrido J.L."/>
        </authorList>
    </citation>
    <scope>NUCLEOTIDE SEQUENCE [LARGE SCALE GENOMIC DNA]</scope>
    <source>
        <strain evidence="1 2">RCC1774</strain>
    </source>
</reference>
<dbReference type="AlphaFoldDB" id="A0A2W1JJS3"/>
<sequence length="82" mass="9050">MNPQDNQTLETCPACNVSITADEKVNFAVGQPGTRAKLYARVCQFNQKPGCINQQPELIGEKTEDDDFRSAEDLIIPGIHDT</sequence>
<organism evidence="1 2">
    <name type="scientific">Acaryochloris thomasi RCC1774</name>
    <dbReference type="NCBI Taxonomy" id="1764569"/>
    <lineage>
        <taxon>Bacteria</taxon>
        <taxon>Bacillati</taxon>
        <taxon>Cyanobacteriota</taxon>
        <taxon>Cyanophyceae</taxon>
        <taxon>Acaryochloridales</taxon>
        <taxon>Acaryochloridaceae</taxon>
        <taxon>Acaryochloris</taxon>
        <taxon>Acaryochloris thomasi</taxon>
    </lineage>
</organism>
<dbReference type="RefSeq" id="WP_110985916.1">
    <property type="nucleotide sequence ID" value="NZ_CAWNWM010000005.1"/>
</dbReference>
<protein>
    <submittedName>
        <fullName evidence="1">Uncharacterized protein</fullName>
    </submittedName>
</protein>
<keyword evidence="2" id="KW-1185">Reference proteome</keyword>